<evidence type="ECO:0000256" key="8">
    <source>
        <dbReference type="ARBA" id="ARBA00022490"/>
    </source>
</evidence>
<feature type="domain" description="RNase H type-2" evidence="17">
    <location>
        <begin position="68"/>
        <end position="250"/>
    </location>
</feature>
<evidence type="ECO:0000256" key="9">
    <source>
        <dbReference type="ARBA" id="ARBA00022722"/>
    </source>
</evidence>
<evidence type="ECO:0000256" key="10">
    <source>
        <dbReference type="ARBA" id="ARBA00022723"/>
    </source>
</evidence>
<dbReference type="RefSeq" id="WP_130431923.1">
    <property type="nucleotide sequence ID" value="NZ_SGXF01000001.1"/>
</dbReference>
<feature type="binding site" evidence="14 15">
    <location>
        <position position="75"/>
    </location>
    <ligand>
        <name>a divalent metal cation</name>
        <dbReference type="ChEBI" id="CHEBI:60240"/>
    </ligand>
</feature>
<dbReference type="Proteomes" id="UP000292927">
    <property type="component" value="Unassembled WGS sequence"/>
</dbReference>
<dbReference type="Gene3D" id="3.30.420.10">
    <property type="entry name" value="Ribonuclease H-like superfamily/Ribonuclease H"/>
    <property type="match status" value="1"/>
</dbReference>
<comment type="catalytic activity">
    <reaction evidence="1 14 15 16">
        <text>Endonucleolytic cleavage to 5'-phosphomonoester.</text>
        <dbReference type="EC" id="3.1.26.4"/>
    </reaction>
</comment>
<comment type="subcellular location">
    <subcellularLocation>
        <location evidence="4 14">Cytoplasm</location>
    </subcellularLocation>
</comment>
<evidence type="ECO:0000256" key="4">
    <source>
        <dbReference type="ARBA" id="ARBA00004496"/>
    </source>
</evidence>
<organism evidence="18 19">
    <name type="scientific">Cuneatibacter caecimuris</name>
    <dbReference type="NCBI Taxonomy" id="1796618"/>
    <lineage>
        <taxon>Bacteria</taxon>
        <taxon>Bacillati</taxon>
        <taxon>Bacillota</taxon>
        <taxon>Clostridia</taxon>
        <taxon>Lachnospirales</taxon>
        <taxon>Lachnospiraceae</taxon>
        <taxon>Cuneatibacter</taxon>
    </lineage>
</organism>
<evidence type="ECO:0000313" key="19">
    <source>
        <dbReference type="Proteomes" id="UP000292927"/>
    </source>
</evidence>
<evidence type="ECO:0000256" key="2">
    <source>
        <dbReference type="ARBA" id="ARBA00001946"/>
    </source>
</evidence>
<evidence type="ECO:0000256" key="6">
    <source>
        <dbReference type="ARBA" id="ARBA00012180"/>
    </source>
</evidence>
<feature type="binding site" evidence="14 15">
    <location>
        <position position="74"/>
    </location>
    <ligand>
        <name>a divalent metal cation</name>
        <dbReference type="ChEBI" id="CHEBI:60240"/>
    </ligand>
</feature>
<protein>
    <recommendedName>
        <fullName evidence="7 14">Ribonuclease HII</fullName>
        <shortName evidence="14">RNase HII</shortName>
        <ecNumber evidence="6 14">3.1.26.4</ecNumber>
    </recommendedName>
</protein>
<comment type="caution">
    <text evidence="18">The sequence shown here is derived from an EMBL/GenBank/DDBJ whole genome shotgun (WGS) entry which is preliminary data.</text>
</comment>
<dbReference type="FunFam" id="3.30.420.10:FF:000006">
    <property type="entry name" value="Ribonuclease HII"/>
    <property type="match status" value="1"/>
</dbReference>
<evidence type="ECO:0000313" key="18">
    <source>
        <dbReference type="EMBL" id="RZT01959.1"/>
    </source>
</evidence>
<evidence type="ECO:0000256" key="15">
    <source>
        <dbReference type="PROSITE-ProRule" id="PRU01319"/>
    </source>
</evidence>
<evidence type="ECO:0000256" key="1">
    <source>
        <dbReference type="ARBA" id="ARBA00000077"/>
    </source>
</evidence>
<feature type="binding site" evidence="14 15">
    <location>
        <position position="166"/>
    </location>
    <ligand>
        <name>a divalent metal cation</name>
        <dbReference type="ChEBI" id="CHEBI:60240"/>
    </ligand>
</feature>
<dbReference type="Pfam" id="PF01351">
    <property type="entry name" value="RNase_HII"/>
    <property type="match status" value="1"/>
</dbReference>
<dbReference type="AlphaFoldDB" id="A0A4Q7PM31"/>
<dbReference type="EMBL" id="SGXF01000001">
    <property type="protein sequence ID" value="RZT01959.1"/>
    <property type="molecule type" value="Genomic_DNA"/>
</dbReference>
<dbReference type="GO" id="GO:0005737">
    <property type="term" value="C:cytoplasm"/>
    <property type="evidence" value="ECO:0007669"/>
    <property type="project" value="UniProtKB-SubCell"/>
</dbReference>
<dbReference type="GO" id="GO:0004523">
    <property type="term" value="F:RNA-DNA hybrid ribonuclease activity"/>
    <property type="evidence" value="ECO:0007669"/>
    <property type="project" value="UniProtKB-UniRule"/>
</dbReference>
<dbReference type="InterPro" id="IPR012337">
    <property type="entry name" value="RNaseH-like_sf"/>
</dbReference>
<keyword evidence="9 14" id="KW-0540">Nuclease</keyword>
<keyword evidence="10 14" id="KW-0479">Metal-binding</keyword>
<evidence type="ECO:0000259" key="17">
    <source>
        <dbReference type="PROSITE" id="PS51975"/>
    </source>
</evidence>
<evidence type="ECO:0000256" key="16">
    <source>
        <dbReference type="RuleBase" id="RU003515"/>
    </source>
</evidence>
<dbReference type="GO" id="GO:0030145">
    <property type="term" value="F:manganese ion binding"/>
    <property type="evidence" value="ECO:0007669"/>
    <property type="project" value="UniProtKB-UniRule"/>
</dbReference>
<keyword evidence="13 14" id="KW-0464">Manganese</keyword>
<keyword evidence="19" id="KW-1185">Reference proteome</keyword>
<dbReference type="InterPro" id="IPR024567">
    <property type="entry name" value="RNase_HII/HIII_dom"/>
</dbReference>
<sequence length="250" mass="27769">MKKISEITEEYRNCPEAELGQWAEIYREDSRAGVQKLVASADRKRKALEAELERLWKMQEFERRCAGKAACGIDEAGRGPLAGPVVAAAVILPEDCRLLYVNDSKQLSESRREQLYEEIMKTAVSVGVGIQGPGVIDEINILQATYEAMRQAVSQLTPVPEVLLNDAVRIPGLSMKQVPIIKGDARSLSIAAASIIAKVTRDRMMREYDKIYPEYGFASHKGYGCASHIEALKTYGPCPIHRNSFIGHFV</sequence>
<dbReference type="PANTHER" id="PTHR10954">
    <property type="entry name" value="RIBONUCLEASE H2 SUBUNIT A"/>
    <property type="match status" value="1"/>
</dbReference>
<dbReference type="GO" id="GO:0032299">
    <property type="term" value="C:ribonuclease H2 complex"/>
    <property type="evidence" value="ECO:0007669"/>
    <property type="project" value="TreeGrafter"/>
</dbReference>
<proteinExistence type="inferred from homology"/>
<dbReference type="InterPro" id="IPR022898">
    <property type="entry name" value="RNase_HII"/>
</dbReference>
<dbReference type="NCBIfam" id="NF000595">
    <property type="entry name" value="PRK00015.1-3"/>
    <property type="match status" value="1"/>
</dbReference>
<keyword evidence="12 14" id="KW-0378">Hydrolase</keyword>
<dbReference type="EC" id="3.1.26.4" evidence="6 14"/>
<evidence type="ECO:0000256" key="14">
    <source>
        <dbReference type="HAMAP-Rule" id="MF_00052"/>
    </source>
</evidence>
<comment type="function">
    <text evidence="3 14 16">Endonuclease that specifically degrades the RNA of RNA-DNA hybrids.</text>
</comment>
<comment type="similarity">
    <text evidence="5 14 16">Belongs to the RNase HII family.</text>
</comment>
<evidence type="ECO:0000256" key="11">
    <source>
        <dbReference type="ARBA" id="ARBA00022759"/>
    </source>
</evidence>
<comment type="cofactor">
    <cofactor evidence="2">
        <name>Mg(2+)</name>
        <dbReference type="ChEBI" id="CHEBI:18420"/>
    </cofactor>
</comment>
<comment type="cofactor">
    <cofactor evidence="14 15">
        <name>Mn(2+)</name>
        <dbReference type="ChEBI" id="CHEBI:29035"/>
    </cofactor>
    <cofactor evidence="14 15">
        <name>Mg(2+)</name>
        <dbReference type="ChEBI" id="CHEBI:18420"/>
    </cofactor>
    <text evidence="14 15">Manganese or magnesium. Binds 1 divalent metal ion per monomer in the absence of substrate. May bind a second metal ion after substrate binding.</text>
</comment>
<dbReference type="GO" id="GO:0006298">
    <property type="term" value="P:mismatch repair"/>
    <property type="evidence" value="ECO:0007669"/>
    <property type="project" value="TreeGrafter"/>
</dbReference>
<dbReference type="OrthoDB" id="9803420at2"/>
<reference evidence="18 19" key="1">
    <citation type="submission" date="2019-02" db="EMBL/GenBank/DDBJ databases">
        <title>Genomic Encyclopedia of Type Strains, Phase IV (KMG-IV): sequencing the most valuable type-strain genomes for metagenomic binning, comparative biology and taxonomic classification.</title>
        <authorList>
            <person name="Goeker M."/>
        </authorList>
    </citation>
    <scope>NUCLEOTIDE SEQUENCE [LARGE SCALE GENOMIC DNA]</scope>
    <source>
        <strain evidence="18 19">DSM 29486</strain>
    </source>
</reference>
<dbReference type="NCBIfam" id="NF000594">
    <property type="entry name" value="PRK00015.1-1"/>
    <property type="match status" value="1"/>
</dbReference>
<dbReference type="InterPro" id="IPR001352">
    <property type="entry name" value="RNase_HII/HIII"/>
</dbReference>
<dbReference type="CDD" id="cd07182">
    <property type="entry name" value="RNase_HII_bacteria_HII_like"/>
    <property type="match status" value="1"/>
</dbReference>
<keyword evidence="11 14" id="KW-0255">Endonuclease</keyword>
<evidence type="ECO:0000256" key="12">
    <source>
        <dbReference type="ARBA" id="ARBA00022801"/>
    </source>
</evidence>
<name>A0A4Q7PM31_9FIRM</name>
<dbReference type="InterPro" id="IPR036397">
    <property type="entry name" value="RNaseH_sf"/>
</dbReference>
<evidence type="ECO:0000256" key="7">
    <source>
        <dbReference type="ARBA" id="ARBA00019179"/>
    </source>
</evidence>
<dbReference type="SUPFAM" id="SSF53098">
    <property type="entry name" value="Ribonuclease H-like"/>
    <property type="match status" value="1"/>
</dbReference>
<gene>
    <name evidence="14" type="primary">rnhB</name>
    <name evidence="18" type="ORF">EV209_0059</name>
</gene>
<dbReference type="PROSITE" id="PS51975">
    <property type="entry name" value="RNASE_H_2"/>
    <property type="match status" value="1"/>
</dbReference>
<evidence type="ECO:0000256" key="3">
    <source>
        <dbReference type="ARBA" id="ARBA00004065"/>
    </source>
</evidence>
<evidence type="ECO:0000256" key="13">
    <source>
        <dbReference type="ARBA" id="ARBA00023211"/>
    </source>
</evidence>
<keyword evidence="8 14" id="KW-0963">Cytoplasm</keyword>
<dbReference type="HAMAP" id="MF_00052_B">
    <property type="entry name" value="RNase_HII_B"/>
    <property type="match status" value="1"/>
</dbReference>
<accession>A0A4Q7PM31</accession>
<dbReference type="GO" id="GO:0003723">
    <property type="term" value="F:RNA binding"/>
    <property type="evidence" value="ECO:0007669"/>
    <property type="project" value="UniProtKB-UniRule"/>
</dbReference>
<dbReference type="GO" id="GO:0043137">
    <property type="term" value="P:DNA replication, removal of RNA primer"/>
    <property type="evidence" value="ECO:0007669"/>
    <property type="project" value="TreeGrafter"/>
</dbReference>
<evidence type="ECO:0000256" key="5">
    <source>
        <dbReference type="ARBA" id="ARBA00007383"/>
    </source>
</evidence>
<dbReference type="PANTHER" id="PTHR10954:SF18">
    <property type="entry name" value="RIBONUCLEASE HII"/>
    <property type="match status" value="1"/>
</dbReference>